<keyword evidence="3" id="KW-1185">Reference proteome</keyword>
<name>A0ABY7GPD7_9GAMM</name>
<organism evidence="2 3">
    <name type="scientific">Methylomonas rapida</name>
    <dbReference type="NCBI Taxonomy" id="2963939"/>
    <lineage>
        <taxon>Bacteria</taxon>
        <taxon>Pseudomonadati</taxon>
        <taxon>Pseudomonadota</taxon>
        <taxon>Gammaproteobacteria</taxon>
        <taxon>Methylococcales</taxon>
        <taxon>Methylococcaceae</taxon>
        <taxon>Methylomonas</taxon>
    </lineage>
</organism>
<dbReference type="EMBL" id="CP113517">
    <property type="protein sequence ID" value="WAR46371.1"/>
    <property type="molecule type" value="Genomic_DNA"/>
</dbReference>
<dbReference type="PIRSF" id="PIRSF016184">
    <property type="entry name" value="PhzC_PhzF"/>
    <property type="match status" value="1"/>
</dbReference>
<dbReference type="PANTHER" id="PTHR13774:SF32">
    <property type="entry name" value="ANTISENSE-ENHANCING SEQUENCE 1"/>
    <property type="match status" value="1"/>
</dbReference>
<protein>
    <submittedName>
        <fullName evidence="2">PhzF family phenazine biosynthesis protein</fullName>
    </submittedName>
</protein>
<dbReference type="SUPFAM" id="SSF54506">
    <property type="entry name" value="Diaminopimelate epimerase-like"/>
    <property type="match status" value="1"/>
</dbReference>
<dbReference type="Proteomes" id="UP001162780">
    <property type="component" value="Chromosome"/>
</dbReference>
<dbReference type="Pfam" id="PF02567">
    <property type="entry name" value="PhzC-PhzF"/>
    <property type="match status" value="1"/>
</dbReference>
<gene>
    <name evidence="2" type="ORF">NM686_007600</name>
</gene>
<proteinExistence type="inferred from homology"/>
<evidence type="ECO:0000313" key="2">
    <source>
        <dbReference type="EMBL" id="WAR46371.1"/>
    </source>
</evidence>
<accession>A0ABY7GPD7</accession>
<dbReference type="NCBIfam" id="TIGR00654">
    <property type="entry name" value="PhzF_family"/>
    <property type="match status" value="1"/>
</dbReference>
<reference evidence="2" key="1">
    <citation type="submission" date="2022-11" db="EMBL/GenBank/DDBJ databases">
        <title>Methylomonas rapida sp. nov., Carotenoid-Producing Obligate Methanotrophs with High Growth Characteristics and Biotechnological Potential.</title>
        <authorList>
            <person name="Tikhonova E.N."/>
            <person name="Suleimanov R.Z."/>
            <person name="Miroshnikov K."/>
            <person name="Oshkin I.Y."/>
            <person name="Belova S.E."/>
            <person name="Danilova O.V."/>
            <person name="Ashikhmin A."/>
            <person name="Konopkin A."/>
            <person name="But S.Y."/>
            <person name="Khmelenina V.N."/>
            <person name="Kuznetsov N."/>
            <person name="Pimenov N.V."/>
            <person name="Dedysh S.N."/>
        </authorList>
    </citation>
    <scope>NUCLEOTIDE SEQUENCE</scope>
    <source>
        <strain evidence="2">MP1</strain>
    </source>
</reference>
<dbReference type="Gene3D" id="3.10.310.10">
    <property type="entry name" value="Diaminopimelate Epimerase, Chain A, domain 1"/>
    <property type="match status" value="2"/>
</dbReference>
<comment type="similarity">
    <text evidence="1">Belongs to the PhzF family.</text>
</comment>
<dbReference type="InterPro" id="IPR003719">
    <property type="entry name" value="Phenazine_PhzF-like"/>
</dbReference>
<evidence type="ECO:0000256" key="1">
    <source>
        <dbReference type="ARBA" id="ARBA00008270"/>
    </source>
</evidence>
<dbReference type="RefSeq" id="WP_255187272.1">
    <property type="nucleotide sequence ID" value="NZ_CP113517.1"/>
</dbReference>
<dbReference type="PANTHER" id="PTHR13774">
    <property type="entry name" value="PHENAZINE BIOSYNTHESIS PROTEIN"/>
    <property type="match status" value="1"/>
</dbReference>
<sequence>MKYQYYIADVFTDRVFNGAQIAVFPNADGLNAEKMALIARELNLSETVFIFHKLNADDTRRMRIFSPLQEIHFAGHPIIAAAYVLARCGDVVLQQPLTRMIVEQNIGPIEVNISSQDGVPTFVQFCRDTSAIVDHFAPPDDELCQFLGLNLSELDHKKYSPRLVSCGFPYLIVPVWQYESVRKARFNYQAWSQSTAPQTAAQEILLFAPKSPNRDADFHARLLGPRIAPHEDPPIGSAMPAFCSYLCSFEHTQKGTHAFAVERGELSSRRSLIQLEMDHKQQEKLMIRIGGQAVIFAEGAIHLPDKPENGSKSTKITKEIVAS</sequence>
<evidence type="ECO:0000313" key="3">
    <source>
        <dbReference type="Proteomes" id="UP001162780"/>
    </source>
</evidence>